<name>K0II12_NITGG</name>
<protein>
    <submittedName>
        <fullName evidence="1">Uncharacterized protein</fullName>
    </submittedName>
</protein>
<dbReference type="KEGG" id="nga:Ngar_c16400"/>
<dbReference type="HOGENOM" id="CLU_3227953_0_0_2"/>
<sequence>MTPEQQIFSKEKQTSLLAKGFRDGYVAFGLGVAGMDTLSGESA</sequence>
<dbReference type="InParanoid" id="K0II12"/>
<organism evidence="1 2">
    <name type="scientific">Nitrososphaera gargensis (strain Ga9.2)</name>
    <dbReference type="NCBI Taxonomy" id="1237085"/>
    <lineage>
        <taxon>Archaea</taxon>
        <taxon>Nitrososphaerota</taxon>
        <taxon>Nitrososphaeria</taxon>
        <taxon>Nitrososphaerales</taxon>
        <taxon>Nitrososphaeraceae</taxon>
        <taxon>Nitrososphaera</taxon>
    </lineage>
</organism>
<evidence type="ECO:0000313" key="2">
    <source>
        <dbReference type="Proteomes" id="UP000008037"/>
    </source>
</evidence>
<accession>K0II12</accession>
<proteinExistence type="predicted"/>
<dbReference type="Proteomes" id="UP000008037">
    <property type="component" value="Chromosome"/>
</dbReference>
<dbReference type="AlphaFoldDB" id="K0II12"/>
<evidence type="ECO:0000313" key="1">
    <source>
        <dbReference type="EMBL" id="AFU58573.1"/>
    </source>
</evidence>
<dbReference type="BioCyc" id="CNIT1237085:G1324-1638-MONOMER"/>
<dbReference type="EMBL" id="CP002408">
    <property type="protein sequence ID" value="AFU58573.1"/>
    <property type="molecule type" value="Genomic_DNA"/>
</dbReference>
<keyword evidence="2" id="KW-1185">Reference proteome</keyword>
<gene>
    <name evidence="1" type="ordered locus">Ngar_c16400</name>
</gene>
<reference evidence="1 2" key="1">
    <citation type="journal article" date="2012" name="Environ. Microbiol.">
        <title>The genome of the ammonia-oxidizing Candidatus Nitrososphaera gargensis: insights into metabolic versatility and environmental adaptations.</title>
        <authorList>
            <person name="Spang A."/>
            <person name="Poehlein A."/>
            <person name="Offre P."/>
            <person name="Zumbragel S."/>
            <person name="Haider S."/>
            <person name="Rychlik N."/>
            <person name="Nowka B."/>
            <person name="Schmeisser C."/>
            <person name="Lebedeva E.V."/>
            <person name="Rattei T."/>
            <person name="Bohm C."/>
            <person name="Schmid M."/>
            <person name="Galushko A."/>
            <person name="Hatzenpichler R."/>
            <person name="Weinmaier T."/>
            <person name="Daniel R."/>
            <person name="Schleper C."/>
            <person name="Spieck E."/>
            <person name="Streit W."/>
            <person name="Wagner M."/>
        </authorList>
    </citation>
    <scope>NUCLEOTIDE SEQUENCE [LARGE SCALE GENOMIC DNA]</scope>
    <source>
        <strain evidence="2">Ga9.2</strain>
    </source>
</reference>